<dbReference type="PANTHER" id="PTHR33337:SF40">
    <property type="entry name" value="CENP-V_GFA DOMAIN-CONTAINING PROTEIN-RELATED"/>
    <property type="match status" value="1"/>
</dbReference>
<dbReference type="InterPro" id="IPR011057">
    <property type="entry name" value="Mss4-like_sf"/>
</dbReference>
<evidence type="ECO:0000313" key="6">
    <source>
        <dbReference type="EMBL" id="KAA9011500.1"/>
    </source>
</evidence>
<name>A0A5J5HPU6_9SPHN</name>
<dbReference type="GO" id="GO:0046872">
    <property type="term" value="F:metal ion binding"/>
    <property type="evidence" value="ECO:0007669"/>
    <property type="project" value="UniProtKB-KW"/>
</dbReference>
<evidence type="ECO:0000259" key="5">
    <source>
        <dbReference type="PROSITE" id="PS51891"/>
    </source>
</evidence>
<gene>
    <name evidence="7" type="ORF">F4U95_23095</name>
    <name evidence="6" type="ORF">F4U96_23040</name>
</gene>
<dbReference type="AlphaFoldDB" id="A0A5J5HPU6"/>
<keyword evidence="9" id="KW-1185">Reference proteome</keyword>
<dbReference type="Gene3D" id="3.90.1590.10">
    <property type="entry name" value="glutathione-dependent formaldehyde- activating enzyme (gfa)"/>
    <property type="match status" value="1"/>
</dbReference>
<dbReference type="Proteomes" id="UP000326364">
    <property type="component" value="Unassembled WGS sequence"/>
</dbReference>
<dbReference type="EMBL" id="VYQA01000033">
    <property type="protein sequence ID" value="KAA9023749.1"/>
    <property type="molecule type" value="Genomic_DNA"/>
</dbReference>
<dbReference type="Pfam" id="PF04828">
    <property type="entry name" value="GFA"/>
    <property type="match status" value="1"/>
</dbReference>
<evidence type="ECO:0000256" key="3">
    <source>
        <dbReference type="ARBA" id="ARBA00022833"/>
    </source>
</evidence>
<sequence length="132" mass="14415">MSIGTLERSGGCACGALRFVAHGKALRVGLCHCLVCRKAHGAPYLAFAVFPRTAVSLSGTYAQWESSPDYRRLYCQVCGSRFANLTGAEVELPVASFEDASGLVPQYESWTIRRLPWIAALAVPQFSRDRES</sequence>
<evidence type="ECO:0000313" key="7">
    <source>
        <dbReference type="EMBL" id="KAA9023749.1"/>
    </source>
</evidence>
<comment type="similarity">
    <text evidence="1">Belongs to the Gfa family.</text>
</comment>
<dbReference type="Proteomes" id="UP000325933">
    <property type="component" value="Unassembled WGS sequence"/>
</dbReference>
<organism evidence="7 8">
    <name type="scientific">Sphingobium limneticum</name>
    <dbReference type="NCBI Taxonomy" id="1007511"/>
    <lineage>
        <taxon>Bacteria</taxon>
        <taxon>Pseudomonadati</taxon>
        <taxon>Pseudomonadota</taxon>
        <taxon>Alphaproteobacteria</taxon>
        <taxon>Sphingomonadales</taxon>
        <taxon>Sphingomonadaceae</taxon>
        <taxon>Sphingobium</taxon>
    </lineage>
</organism>
<evidence type="ECO:0000256" key="4">
    <source>
        <dbReference type="ARBA" id="ARBA00023239"/>
    </source>
</evidence>
<comment type="caution">
    <text evidence="7">The sequence shown here is derived from an EMBL/GenBank/DDBJ whole genome shotgun (WGS) entry which is preliminary data.</text>
</comment>
<reference evidence="8 9" key="1">
    <citation type="submission" date="2019-09" db="EMBL/GenBank/DDBJ databases">
        <authorList>
            <person name="Feng G."/>
        </authorList>
    </citation>
    <scope>NUCLEOTIDE SEQUENCE [LARGE SCALE GENOMIC DNA]</scope>
    <source>
        <strain evidence="7 8">KACC 19283</strain>
        <strain evidence="6 9">KACC 19284</strain>
    </source>
</reference>
<keyword evidence="2" id="KW-0479">Metal-binding</keyword>
<keyword evidence="4" id="KW-0456">Lyase</keyword>
<dbReference type="InterPro" id="IPR006913">
    <property type="entry name" value="CENP-V/GFA"/>
</dbReference>
<evidence type="ECO:0000313" key="8">
    <source>
        <dbReference type="Proteomes" id="UP000325933"/>
    </source>
</evidence>
<dbReference type="SUPFAM" id="SSF51316">
    <property type="entry name" value="Mss4-like"/>
    <property type="match status" value="1"/>
</dbReference>
<evidence type="ECO:0000313" key="9">
    <source>
        <dbReference type="Proteomes" id="UP000326364"/>
    </source>
</evidence>
<dbReference type="EMBL" id="VYQB01000033">
    <property type="protein sequence ID" value="KAA9011500.1"/>
    <property type="molecule type" value="Genomic_DNA"/>
</dbReference>
<evidence type="ECO:0000256" key="1">
    <source>
        <dbReference type="ARBA" id="ARBA00005495"/>
    </source>
</evidence>
<evidence type="ECO:0000256" key="2">
    <source>
        <dbReference type="ARBA" id="ARBA00022723"/>
    </source>
</evidence>
<keyword evidence="3" id="KW-0862">Zinc</keyword>
<protein>
    <submittedName>
        <fullName evidence="7">GFA family protein</fullName>
    </submittedName>
</protein>
<dbReference type="PROSITE" id="PS51891">
    <property type="entry name" value="CENP_V_GFA"/>
    <property type="match status" value="1"/>
</dbReference>
<accession>A0A5J5HPU6</accession>
<dbReference type="GO" id="GO:0016846">
    <property type="term" value="F:carbon-sulfur lyase activity"/>
    <property type="evidence" value="ECO:0007669"/>
    <property type="project" value="InterPro"/>
</dbReference>
<dbReference type="PANTHER" id="PTHR33337">
    <property type="entry name" value="GFA DOMAIN-CONTAINING PROTEIN"/>
    <property type="match status" value="1"/>
</dbReference>
<proteinExistence type="inferred from homology"/>
<feature type="domain" description="CENP-V/GFA" evidence="5">
    <location>
        <begin position="8"/>
        <end position="108"/>
    </location>
</feature>
<dbReference type="RefSeq" id="WP_120253386.1">
    <property type="nucleotide sequence ID" value="NZ_JBNNIY010000052.1"/>
</dbReference>